<dbReference type="Proteomes" id="UP000836841">
    <property type="component" value="Chromosome 6"/>
</dbReference>
<gene>
    <name evidence="2" type="ORF">TAV2_LOCUS18685</name>
</gene>
<dbReference type="InterPro" id="IPR052929">
    <property type="entry name" value="RNase_H-like_EbsB-rel"/>
</dbReference>
<dbReference type="AlphaFoldDB" id="A0AAU9SK74"/>
<dbReference type="PANTHER" id="PTHR47074">
    <property type="entry name" value="BNAC02G40300D PROTEIN"/>
    <property type="match status" value="1"/>
</dbReference>
<dbReference type="EMBL" id="OU466862">
    <property type="protein sequence ID" value="CAH2069860.1"/>
    <property type="molecule type" value="Genomic_DNA"/>
</dbReference>
<dbReference type="PANTHER" id="PTHR47074:SF11">
    <property type="entry name" value="REVERSE TRANSCRIPTASE-LIKE PROTEIN"/>
    <property type="match status" value="1"/>
</dbReference>
<name>A0AAU9SK74_THLAR</name>
<protein>
    <recommendedName>
        <fullName evidence="4">Reverse transcriptase zinc-binding domain-containing protein</fullName>
    </recommendedName>
</protein>
<dbReference type="InterPro" id="IPR044730">
    <property type="entry name" value="RNase_H-like_dom_plant"/>
</dbReference>
<dbReference type="CDD" id="cd06222">
    <property type="entry name" value="RNase_H_like"/>
    <property type="match status" value="1"/>
</dbReference>
<dbReference type="InterPro" id="IPR036397">
    <property type="entry name" value="RNaseH_sf"/>
</dbReference>
<evidence type="ECO:0008006" key="4">
    <source>
        <dbReference type="Google" id="ProtNLM"/>
    </source>
</evidence>
<dbReference type="Gene3D" id="3.30.420.10">
    <property type="entry name" value="Ribonuclease H-like superfamily/Ribonuclease H"/>
    <property type="match status" value="1"/>
</dbReference>
<evidence type="ECO:0000313" key="2">
    <source>
        <dbReference type="EMBL" id="CAH2069860.1"/>
    </source>
</evidence>
<reference evidence="2 3" key="1">
    <citation type="submission" date="2022-03" db="EMBL/GenBank/DDBJ databases">
        <authorList>
            <person name="Nunn A."/>
            <person name="Chopra R."/>
            <person name="Nunn A."/>
            <person name="Contreras Garrido A."/>
        </authorList>
    </citation>
    <scope>NUCLEOTIDE SEQUENCE [LARGE SCALE GENOMIC DNA]</scope>
</reference>
<keyword evidence="3" id="KW-1185">Reference proteome</keyword>
<dbReference type="GO" id="GO:0003676">
    <property type="term" value="F:nucleic acid binding"/>
    <property type="evidence" value="ECO:0007669"/>
    <property type="project" value="InterPro"/>
</dbReference>
<sequence length="209" mass="23144">MREALPVGTALATRGLVNTLPCKRCNALESTTHMLWTCPFARGIWTIAPITNLPDLDQPNLSAKQLLQLAKRSTTLPHVGLTSTPLHPWLLYSIWTTRNQLIFEDRSSSQDDVVSRAVKQAKDWQQAQHEHPLGQTRKAHQQPKPSPGTYQCYIDGAWQAHSLSAGMGWILKDDEGRPITQGSASRPYVPSVIAAEALAIREALTANHK</sequence>
<feature type="region of interest" description="Disordered" evidence="1">
    <location>
        <begin position="123"/>
        <end position="148"/>
    </location>
</feature>
<evidence type="ECO:0000313" key="3">
    <source>
        <dbReference type="Proteomes" id="UP000836841"/>
    </source>
</evidence>
<proteinExistence type="predicted"/>
<organism evidence="2 3">
    <name type="scientific">Thlaspi arvense</name>
    <name type="common">Field penny-cress</name>
    <dbReference type="NCBI Taxonomy" id="13288"/>
    <lineage>
        <taxon>Eukaryota</taxon>
        <taxon>Viridiplantae</taxon>
        <taxon>Streptophyta</taxon>
        <taxon>Embryophyta</taxon>
        <taxon>Tracheophyta</taxon>
        <taxon>Spermatophyta</taxon>
        <taxon>Magnoliopsida</taxon>
        <taxon>eudicotyledons</taxon>
        <taxon>Gunneridae</taxon>
        <taxon>Pentapetalae</taxon>
        <taxon>rosids</taxon>
        <taxon>malvids</taxon>
        <taxon>Brassicales</taxon>
        <taxon>Brassicaceae</taxon>
        <taxon>Thlaspideae</taxon>
        <taxon>Thlaspi</taxon>
    </lineage>
</organism>
<evidence type="ECO:0000256" key="1">
    <source>
        <dbReference type="SAM" id="MobiDB-lite"/>
    </source>
</evidence>
<accession>A0AAU9SK74</accession>